<evidence type="ECO:0000256" key="3">
    <source>
        <dbReference type="ARBA" id="ARBA00012239"/>
    </source>
</evidence>
<evidence type="ECO:0000256" key="2">
    <source>
        <dbReference type="ARBA" id="ARBA00006490"/>
    </source>
</evidence>
<evidence type="ECO:0000256" key="7">
    <source>
        <dbReference type="ARBA" id="ARBA00023014"/>
    </source>
</evidence>
<dbReference type="GO" id="GO:0031071">
    <property type="term" value="F:cysteine desulfurase activity"/>
    <property type="evidence" value="ECO:0007669"/>
    <property type="project" value="UniProtKB-EC"/>
</dbReference>
<dbReference type="InterPro" id="IPR020578">
    <property type="entry name" value="Aminotrans_V_PyrdxlP_BS"/>
</dbReference>
<dbReference type="GO" id="GO:0046872">
    <property type="term" value="F:metal ion binding"/>
    <property type="evidence" value="ECO:0007669"/>
    <property type="project" value="UniProtKB-KW"/>
</dbReference>
<accession>A0A176RTC9</accession>
<evidence type="ECO:0000256" key="4">
    <source>
        <dbReference type="ARBA" id="ARBA00022723"/>
    </source>
</evidence>
<evidence type="ECO:0000256" key="5">
    <source>
        <dbReference type="ARBA" id="ARBA00022898"/>
    </source>
</evidence>
<dbReference type="EMBL" id="LUTY01002990">
    <property type="protein sequence ID" value="OAD18998.1"/>
    <property type="molecule type" value="Genomic_DNA"/>
</dbReference>
<gene>
    <name evidence="11" type="ORF">THIOM_005386</name>
</gene>
<dbReference type="EC" id="2.8.1.7" evidence="3"/>
<dbReference type="Gene3D" id="3.90.1150.10">
    <property type="entry name" value="Aspartate Aminotransferase, domain 1"/>
    <property type="match status" value="1"/>
</dbReference>
<dbReference type="InterPro" id="IPR000192">
    <property type="entry name" value="Aminotrans_V_dom"/>
</dbReference>
<reference evidence="11 12" key="1">
    <citation type="submission" date="2016-05" db="EMBL/GenBank/DDBJ databases">
        <title>Single-cell genome of chain-forming Candidatus Thiomargarita nelsonii and comparison to other large sulfur-oxidizing bacteria.</title>
        <authorList>
            <person name="Winkel M."/>
            <person name="Salman V."/>
            <person name="Woyke T."/>
            <person name="Schulz-Vogt H."/>
            <person name="Richter M."/>
            <person name="Flood B."/>
            <person name="Bailey J."/>
            <person name="Amann R."/>
            <person name="Mussmann M."/>
        </authorList>
    </citation>
    <scope>NUCLEOTIDE SEQUENCE [LARGE SCALE GENOMIC DNA]</scope>
    <source>
        <strain evidence="11 12">THI036</strain>
    </source>
</reference>
<dbReference type="GO" id="GO:0051536">
    <property type="term" value="F:iron-sulfur cluster binding"/>
    <property type="evidence" value="ECO:0007669"/>
    <property type="project" value="UniProtKB-KW"/>
</dbReference>
<comment type="cofactor">
    <cofactor evidence="1 9">
        <name>pyridoxal 5'-phosphate</name>
        <dbReference type="ChEBI" id="CHEBI:597326"/>
    </cofactor>
</comment>
<keyword evidence="4" id="KW-0479">Metal-binding</keyword>
<evidence type="ECO:0000256" key="8">
    <source>
        <dbReference type="ARBA" id="ARBA00050776"/>
    </source>
</evidence>
<name>A0A176RTC9_9GAMM</name>
<comment type="similarity">
    <text evidence="2">Belongs to the class-V pyridoxal-phosphate-dependent aminotransferase family. NifS/IscS subfamily.</text>
</comment>
<dbReference type="AlphaFoldDB" id="A0A176RTC9"/>
<dbReference type="Pfam" id="PF00266">
    <property type="entry name" value="Aminotran_5"/>
    <property type="match status" value="1"/>
</dbReference>
<keyword evidence="7" id="KW-0411">Iron-sulfur</keyword>
<dbReference type="Gene3D" id="3.40.640.10">
    <property type="entry name" value="Type I PLP-dependent aspartate aminotransferase-like (Major domain)"/>
    <property type="match status" value="1"/>
</dbReference>
<evidence type="ECO:0000256" key="6">
    <source>
        <dbReference type="ARBA" id="ARBA00023004"/>
    </source>
</evidence>
<keyword evidence="5" id="KW-0663">Pyridoxal phosphate</keyword>
<dbReference type="PATRIC" id="fig|1003181.4.peg.7122"/>
<evidence type="ECO:0000256" key="1">
    <source>
        <dbReference type="ARBA" id="ARBA00001933"/>
    </source>
</evidence>
<evidence type="ECO:0000256" key="9">
    <source>
        <dbReference type="RuleBase" id="RU004504"/>
    </source>
</evidence>
<dbReference type="PROSITE" id="PS00595">
    <property type="entry name" value="AA_TRANSFER_CLASS_5"/>
    <property type="match status" value="1"/>
</dbReference>
<dbReference type="Proteomes" id="UP000076962">
    <property type="component" value="Unassembled WGS sequence"/>
</dbReference>
<keyword evidence="12" id="KW-1185">Reference proteome</keyword>
<dbReference type="SUPFAM" id="SSF53383">
    <property type="entry name" value="PLP-dependent transferases"/>
    <property type="match status" value="1"/>
</dbReference>
<comment type="caution">
    <text evidence="11">The sequence shown here is derived from an EMBL/GenBank/DDBJ whole genome shotgun (WGS) entry which is preliminary data.</text>
</comment>
<keyword evidence="6" id="KW-0408">Iron</keyword>
<sequence length="272" mass="29587">MLEPLAILKKSGFDVTLVPPTKGGWVEADAIKDAVRDDTLLVSVMHVNNETGIIQPLAEIAERLATHQAYFHVDAAQGFGKDIPTLRHPRIDLISASAHKIYGPKGVGTLIVRRRAYQKVPLTALMYGGGQERGLRPGTLPVHLIVGFGVATELALKQAEKRANICRVFRDQVLKGLAPLKPVIHGDPARCLPHVINFSVDGLDSEAAMLALKGLVAISNGSACTSSNYTPSHVLKAMGETEIQGALRMSWCHRTEQVNWAEIVKYLNRVLI</sequence>
<feature type="domain" description="Aminotransferase class V" evidence="10">
    <location>
        <begin position="8"/>
        <end position="256"/>
    </location>
</feature>
<dbReference type="InterPro" id="IPR015424">
    <property type="entry name" value="PyrdxlP-dep_Trfase"/>
</dbReference>
<protein>
    <recommendedName>
        <fullName evidence="3">cysteine desulfurase</fullName>
        <ecNumber evidence="3">2.8.1.7</ecNumber>
    </recommendedName>
</protein>
<comment type="catalytic activity">
    <reaction evidence="8">
        <text>(sulfur carrier)-H + L-cysteine = (sulfur carrier)-SH + L-alanine</text>
        <dbReference type="Rhea" id="RHEA:43892"/>
        <dbReference type="Rhea" id="RHEA-COMP:14737"/>
        <dbReference type="Rhea" id="RHEA-COMP:14739"/>
        <dbReference type="ChEBI" id="CHEBI:29917"/>
        <dbReference type="ChEBI" id="CHEBI:35235"/>
        <dbReference type="ChEBI" id="CHEBI:57972"/>
        <dbReference type="ChEBI" id="CHEBI:64428"/>
        <dbReference type="EC" id="2.8.1.7"/>
    </reaction>
</comment>
<dbReference type="InterPro" id="IPR015421">
    <property type="entry name" value="PyrdxlP-dep_Trfase_major"/>
</dbReference>
<organism evidence="11 12">
    <name type="scientific">Candidatus Thiomargarita nelsonii</name>
    <dbReference type="NCBI Taxonomy" id="1003181"/>
    <lineage>
        <taxon>Bacteria</taxon>
        <taxon>Pseudomonadati</taxon>
        <taxon>Pseudomonadota</taxon>
        <taxon>Gammaproteobacteria</taxon>
        <taxon>Thiotrichales</taxon>
        <taxon>Thiotrichaceae</taxon>
        <taxon>Thiomargarita</taxon>
    </lineage>
</organism>
<evidence type="ECO:0000313" key="12">
    <source>
        <dbReference type="Proteomes" id="UP000076962"/>
    </source>
</evidence>
<evidence type="ECO:0000313" key="11">
    <source>
        <dbReference type="EMBL" id="OAD18998.1"/>
    </source>
</evidence>
<evidence type="ECO:0000259" key="10">
    <source>
        <dbReference type="Pfam" id="PF00266"/>
    </source>
</evidence>
<dbReference type="InterPro" id="IPR015422">
    <property type="entry name" value="PyrdxlP-dep_Trfase_small"/>
</dbReference>
<dbReference type="PANTHER" id="PTHR11601:SF34">
    <property type="entry name" value="CYSTEINE DESULFURASE"/>
    <property type="match status" value="1"/>
</dbReference>
<dbReference type="PANTHER" id="PTHR11601">
    <property type="entry name" value="CYSTEINE DESULFURYLASE FAMILY MEMBER"/>
    <property type="match status" value="1"/>
</dbReference>
<proteinExistence type="inferred from homology"/>